<dbReference type="RefSeq" id="WP_140944801.1">
    <property type="nucleotide sequence ID" value="NZ_FAOO01000006.1"/>
</dbReference>
<evidence type="ECO:0000313" key="8">
    <source>
        <dbReference type="EMBL" id="CUU04693.1"/>
    </source>
</evidence>
<dbReference type="InterPro" id="IPR036688">
    <property type="entry name" value="MoeA_C_domain_IV_sf"/>
</dbReference>
<dbReference type="InterPro" id="IPR001453">
    <property type="entry name" value="MoaB/Mog_dom"/>
</dbReference>
<dbReference type="Gene3D" id="3.40.980.10">
    <property type="entry name" value="MoaB/Mog-like domain"/>
    <property type="match status" value="1"/>
</dbReference>
<comment type="pathway">
    <text evidence="2 6">Cofactor biosynthesis; molybdopterin biosynthesis.</text>
</comment>
<dbReference type="InterPro" id="IPR038987">
    <property type="entry name" value="MoeA-like"/>
</dbReference>
<evidence type="ECO:0000256" key="3">
    <source>
        <dbReference type="ARBA" id="ARBA00010763"/>
    </source>
</evidence>
<dbReference type="UniPathway" id="UPA00344"/>
<dbReference type="InterPro" id="IPR036425">
    <property type="entry name" value="MoaB/Mog-like_dom_sf"/>
</dbReference>
<gene>
    <name evidence="8" type="ORF">JGI1_01048</name>
</gene>
<keyword evidence="6" id="KW-0479">Metal-binding</keyword>
<accession>A0A0S4N0S3</accession>
<proteinExistence type="inferred from homology"/>
<dbReference type="Proteomes" id="UP000320623">
    <property type="component" value="Unassembled WGS sequence"/>
</dbReference>
<dbReference type="InterPro" id="IPR036135">
    <property type="entry name" value="MoeA_linker/N_sf"/>
</dbReference>
<evidence type="ECO:0000259" key="7">
    <source>
        <dbReference type="SMART" id="SM00852"/>
    </source>
</evidence>
<comment type="catalytic activity">
    <reaction evidence="5">
        <text>adenylyl-molybdopterin + molybdate = Mo-molybdopterin + AMP + H(+)</text>
        <dbReference type="Rhea" id="RHEA:35047"/>
        <dbReference type="ChEBI" id="CHEBI:15378"/>
        <dbReference type="ChEBI" id="CHEBI:36264"/>
        <dbReference type="ChEBI" id="CHEBI:62727"/>
        <dbReference type="ChEBI" id="CHEBI:71302"/>
        <dbReference type="ChEBI" id="CHEBI:456215"/>
        <dbReference type="EC" id="2.10.1.1"/>
    </reaction>
</comment>
<sequence length="400" mass="45075">MERNYISIEEARKLISEHAKPIGKVVQDVVQSLGCVISEDIFSPIDLPSFTNSAMDGYAINTESIRFFPVRLKVVGEVKAGETFKRKKIKEGETLKIFTGAMIPEGVDAVVEKELVKAEGEYIIIEKEIKKWRNLRFKGEEVKEGQKVIEKGTVITPGVAGFLSAMGIKKVKVFKKPKVSLIITGTEVLKLGQKFKHGKVYDANSVSLRLALRELGIESVKVKFVRDDLKMLRSIFKNELKSSDVLIFSGAVSAGDYDYVRELMVEEKVEKIFYKVKQKPGKPIFLGKKDGKFIFGLPGNPAAVIICFYEYVSPFIKGVMGYKNIFPKEVEKELLEDRENKDDRPHFLRVKILGDGVKVLEAQGSHMLSSFVECDGIILLPELSKKVKGEKVKVHLLWER</sequence>
<dbReference type="Pfam" id="PF03453">
    <property type="entry name" value="MoeA_N"/>
    <property type="match status" value="1"/>
</dbReference>
<name>A0A0S4N0S3_9BACT</name>
<evidence type="ECO:0000256" key="2">
    <source>
        <dbReference type="ARBA" id="ARBA00005046"/>
    </source>
</evidence>
<dbReference type="PANTHER" id="PTHR10192:SF5">
    <property type="entry name" value="GEPHYRIN"/>
    <property type="match status" value="1"/>
</dbReference>
<keyword evidence="6" id="KW-0500">Molybdenum</keyword>
<dbReference type="GO" id="GO:0005829">
    <property type="term" value="C:cytosol"/>
    <property type="evidence" value="ECO:0007669"/>
    <property type="project" value="TreeGrafter"/>
</dbReference>
<dbReference type="SUPFAM" id="SSF53218">
    <property type="entry name" value="Molybdenum cofactor biosynthesis proteins"/>
    <property type="match status" value="1"/>
</dbReference>
<dbReference type="SUPFAM" id="SSF63867">
    <property type="entry name" value="MoeA C-terminal domain-like"/>
    <property type="match status" value="1"/>
</dbReference>
<keyword evidence="6 8" id="KW-0808">Transferase</keyword>
<dbReference type="SMART" id="SM00852">
    <property type="entry name" value="MoCF_biosynth"/>
    <property type="match status" value="1"/>
</dbReference>
<keyword evidence="4 6" id="KW-0501">Molybdenum cofactor biosynthesis</keyword>
<dbReference type="AlphaFoldDB" id="A0A0S4N0S3"/>
<dbReference type="NCBIfam" id="NF045515">
    <property type="entry name" value="Glp_gephyrin"/>
    <property type="match status" value="1"/>
</dbReference>
<evidence type="ECO:0000256" key="4">
    <source>
        <dbReference type="ARBA" id="ARBA00023150"/>
    </source>
</evidence>
<keyword evidence="9" id="KW-1185">Reference proteome</keyword>
<evidence type="ECO:0000256" key="6">
    <source>
        <dbReference type="RuleBase" id="RU365090"/>
    </source>
</evidence>
<reference evidence="9" key="1">
    <citation type="submission" date="2015-11" db="EMBL/GenBank/DDBJ databases">
        <authorList>
            <person name="Varghese N."/>
        </authorList>
    </citation>
    <scope>NUCLEOTIDE SEQUENCE [LARGE SCALE GENOMIC DNA]</scope>
</reference>
<dbReference type="Gene3D" id="2.170.190.11">
    <property type="entry name" value="Molybdopterin biosynthesis moea protein, domain 3"/>
    <property type="match status" value="1"/>
</dbReference>
<dbReference type="InterPro" id="IPR005110">
    <property type="entry name" value="MoeA_linker/N"/>
</dbReference>
<evidence type="ECO:0000256" key="5">
    <source>
        <dbReference type="ARBA" id="ARBA00047317"/>
    </source>
</evidence>
<dbReference type="GO" id="GO:0006777">
    <property type="term" value="P:Mo-molybdopterin cofactor biosynthetic process"/>
    <property type="evidence" value="ECO:0007669"/>
    <property type="project" value="UniProtKB-UniRule"/>
</dbReference>
<dbReference type="STRING" id="1643428.GCA_001442855_01023"/>
<feature type="domain" description="MoaB/Mog" evidence="7">
    <location>
        <begin position="180"/>
        <end position="318"/>
    </location>
</feature>
<dbReference type="EMBL" id="FAOO01000006">
    <property type="protein sequence ID" value="CUU04693.1"/>
    <property type="molecule type" value="Genomic_DNA"/>
</dbReference>
<comment type="cofactor">
    <cofactor evidence="6">
        <name>Mg(2+)</name>
        <dbReference type="ChEBI" id="CHEBI:18420"/>
    </cofactor>
</comment>
<comment type="function">
    <text evidence="1 6">Catalyzes the insertion of molybdate into adenylated molybdopterin with the concomitant release of AMP.</text>
</comment>
<evidence type="ECO:0000313" key="9">
    <source>
        <dbReference type="Proteomes" id="UP000320623"/>
    </source>
</evidence>
<protein>
    <recommendedName>
        <fullName evidence="6">Molybdopterin molybdenumtransferase</fullName>
        <ecNumber evidence="6">2.10.1.1</ecNumber>
    </recommendedName>
</protein>
<dbReference type="CDD" id="cd00887">
    <property type="entry name" value="MoeA"/>
    <property type="match status" value="1"/>
</dbReference>
<dbReference type="Gene3D" id="2.40.340.10">
    <property type="entry name" value="MoeA, C-terminal, domain IV"/>
    <property type="match status" value="1"/>
</dbReference>
<evidence type="ECO:0000256" key="1">
    <source>
        <dbReference type="ARBA" id="ARBA00002901"/>
    </source>
</evidence>
<comment type="similarity">
    <text evidence="3 6">Belongs to the MoeA family.</text>
</comment>
<dbReference type="GO" id="GO:0046872">
    <property type="term" value="F:metal ion binding"/>
    <property type="evidence" value="ECO:0007669"/>
    <property type="project" value="UniProtKB-UniRule"/>
</dbReference>
<dbReference type="EC" id="2.10.1.1" evidence="6"/>
<keyword evidence="6" id="KW-0460">Magnesium</keyword>
<dbReference type="PANTHER" id="PTHR10192">
    <property type="entry name" value="MOLYBDOPTERIN BIOSYNTHESIS PROTEIN"/>
    <property type="match status" value="1"/>
</dbReference>
<dbReference type="Gene3D" id="3.90.105.10">
    <property type="entry name" value="Molybdopterin biosynthesis moea protein, domain 2"/>
    <property type="match status" value="1"/>
</dbReference>
<dbReference type="Pfam" id="PF00994">
    <property type="entry name" value="MoCF_biosynth"/>
    <property type="match status" value="1"/>
</dbReference>
<dbReference type="OrthoDB" id="9804758at2"/>
<dbReference type="InterPro" id="IPR005111">
    <property type="entry name" value="MoeA_C_domain_IV"/>
</dbReference>
<organism evidence="8 9">
    <name type="scientific">Candidatus Thermokryptus mobilis</name>
    <dbReference type="NCBI Taxonomy" id="1643428"/>
    <lineage>
        <taxon>Bacteria</taxon>
        <taxon>Pseudomonadati</taxon>
        <taxon>Candidatus Kryptoniota</taxon>
        <taxon>Candidatus Thermokryptus</taxon>
    </lineage>
</organism>
<dbReference type="SUPFAM" id="SSF63882">
    <property type="entry name" value="MoeA N-terminal region -like"/>
    <property type="match status" value="1"/>
</dbReference>
<dbReference type="Pfam" id="PF03454">
    <property type="entry name" value="MoeA_C"/>
    <property type="match status" value="1"/>
</dbReference>
<dbReference type="GO" id="GO:0061599">
    <property type="term" value="F:molybdopterin molybdotransferase activity"/>
    <property type="evidence" value="ECO:0007669"/>
    <property type="project" value="UniProtKB-UniRule"/>
</dbReference>